<proteinExistence type="predicted"/>
<evidence type="ECO:0000313" key="2">
    <source>
        <dbReference type="EMBL" id="KPJ04857.1"/>
    </source>
</evidence>
<dbReference type="Proteomes" id="UP000053268">
    <property type="component" value="Unassembled WGS sequence"/>
</dbReference>
<feature type="region of interest" description="Disordered" evidence="1">
    <location>
        <begin position="140"/>
        <end position="207"/>
    </location>
</feature>
<feature type="compositionally biased region" description="Basic and acidic residues" evidence="1">
    <location>
        <begin position="190"/>
        <end position="207"/>
    </location>
</feature>
<keyword evidence="3" id="KW-1185">Reference proteome</keyword>
<feature type="region of interest" description="Disordered" evidence="1">
    <location>
        <begin position="323"/>
        <end position="405"/>
    </location>
</feature>
<feature type="compositionally biased region" description="Low complexity" evidence="1">
    <location>
        <begin position="150"/>
        <end position="165"/>
    </location>
</feature>
<protein>
    <submittedName>
        <fullName evidence="2">Uncharacterized protein</fullName>
    </submittedName>
</protein>
<feature type="compositionally biased region" description="Basic and acidic residues" evidence="1">
    <location>
        <begin position="376"/>
        <end position="405"/>
    </location>
</feature>
<feature type="compositionally biased region" description="Polar residues" evidence="1">
    <location>
        <begin position="175"/>
        <end position="189"/>
    </location>
</feature>
<feature type="compositionally biased region" description="Acidic residues" evidence="1">
    <location>
        <begin position="351"/>
        <end position="363"/>
    </location>
</feature>
<evidence type="ECO:0000256" key="1">
    <source>
        <dbReference type="SAM" id="MobiDB-lite"/>
    </source>
</evidence>
<evidence type="ECO:0000313" key="3">
    <source>
        <dbReference type="Proteomes" id="UP000053268"/>
    </source>
</evidence>
<accession>A0A194QH72</accession>
<gene>
    <name evidence="2" type="ORF">RR46_01795</name>
</gene>
<sequence length="405" mass="47478">MRKLRNLWSSHKKYCTTLPPYRSYTPLSGYPNSRSSYDLDRTYYTSTPNTYRNRLRRLDDELISARDISNLTSNFSDLSIDKIIDSDDDQLKTSREKNKSIYNVMHVCFVSHVFVCCHMQELATLQRQVEMLGRSLRTNVTTAPSNYQAPSPHTTTTNRTTPHPTADTRRDNTGDDSTGHATLQQQPTEQPDRLVSDNDQTTRVEEDSHHIIEDTQEAQPSSQEETNTHEQINQIITHQTNEEINNTNEQIEQPPEVHEQLENENYTDENYEQYDQNYEQTPSNTEYNQEEYEQNPNQNEQNLEQTYVEPQYENYEQYPQQYDNQFENYPPEGNYQGETYEDQQYAQEYPTEYEEVNPQEETIDSNPVQEELTENISKHPELASQDVKQDNSDSKSPTKIEVNKS</sequence>
<dbReference type="AlphaFoldDB" id="A0A194QH72"/>
<feature type="compositionally biased region" description="Polar residues" evidence="1">
    <location>
        <begin position="140"/>
        <end position="149"/>
    </location>
</feature>
<dbReference type="EMBL" id="KQ458859">
    <property type="protein sequence ID" value="KPJ04857.1"/>
    <property type="molecule type" value="Genomic_DNA"/>
</dbReference>
<name>A0A194QH72_PAPXU</name>
<reference evidence="2 3" key="1">
    <citation type="journal article" date="2015" name="Nat. Commun.">
        <title>Outbred genome sequencing and CRISPR/Cas9 gene editing in butterflies.</title>
        <authorList>
            <person name="Li X."/>
            <person name="Fan D."/>
            <person name="Zhang W."/>
            <person name="Liu G."/>
            <person name="Zhang L."/>
            <person name="Zhao L."/>
            <person name="Fang X."/>
            <person name="Chen L."/>
            <person name="Dong Y."/>
            <person name="Chen Y."/>
            <person name="Ding Y."/>
            <person name="Zhao R."/>
            <person name="Feng M."/>
            <person name="Zhu Y."/>
            <person name="Feng Y."/>
            <person name="Jiang X."/>
            <person name="Zhu D."/>
            <person name="Xiang H."/>
            <person name="Feng X."/>
            <person name="Li S."/>
            <person name="Wang J."/>
            <person name="Zhang G."/>
            <person name="Kronforst M.R."/>
            <person name="Wang W."/>
        </authorList>
    </citation>
    <scope>NUCLEOTIDE SEQUENCE [LARGE SCALE GENOMIC DNA]</scope>
    <source>
        <strain evidence="2">Ya'a_city_454_Px</strain>
        <tissue evidence="2">Whole body</tissue>
    </source>
</reference>
<organism evidence="2 3">
    <name type="scientific">Papilio xuthus</name>
    <name type="common">Asian swallowtail butterfly</name>
    <dbReference type="NCBI Taxonomy" id="66420"/>
    <lineage>
        <taxon>Eukaryota</taxon>
        <taxon>Metazoa</taxon>
        <taxon>Ecdysozoa</taxon>
        <taxon>Arthropoda</taxon>
        <taxon>Hexapoda</taxon>
        <taxon>Insecta</taxon>
        <taxon>Pterygota</taxon>
        <taxon>Neoptera</taxon>
        <taxon>Endopterygota</taxon>
        <taxon>Lepidoptera</taxon>
        <taxon>Glossata</taxon>
        <taxon>Ditrysia</taxon>
        <taxon>Papilionoidea</taxon>
        <taxon>Papilionidae</taxon>
        <taxon>Papilioninae</taxon>
        <taxon>Papilio</taxon>
    </lineage>
</organism>